<evidence type="ECO:0000256" key="7">
    <source>
        <dbReference type="ARBA" id="ARBA00024343"/>
    </source>
</evidence>
<feature type="region of interest" description="Disordered" evidence="8">
    <location>
        <begin position="197"/>
        <end position="221"/>
    </location>
</feature>
<feature type="compositionally biased region" description="Low complexity" evidence="8">
    <location>
        <begin position="198"/>
        <end position="219"/>
    </location>
</feature>
<dbReference type="GO" id="GO:0009873">
    <property type="term" value="P:ethylene-activated signaling pathway"/>
    <property type="evidence" value="ECO:0007669"/>
    <property type="project" value="UniProtKB-KW"/>
</dbReference>
<feature type="compositionally biased region" description="Basic and acidic residues" evidence="8">
    <location>
        <begin position="250"/>
        <end position="265"/>
    </location>
</feature>
<dbReference type="FunFam" id="3.30.730.10:FF:000001">
    <property type="entry name" value="Ethylene-responsive transcription factor 2"/>
    <property type="match status" value="1"/>
</dbReference>
<dbReference type="PROSITE" id="PS51032">
    <property type="entry name" value="AP2_ERF"/>
    <property type="match status" value="1"/>
</dbReference>
<dbReference type="InterPro" id="IPR036955">
    <property type="entry name" value="AP2/ERF_dom_sf"/>
</dbReference>
<dbReference type="Gene3D" id="3.30.730.10">
    <property type="entry name" value="AP2/ERF domain"/>
    <property type="match status" value="1"/>
</dbReference>
<dbReference type="SUPFAM" id="SSF54171">
    <property type="entry name" value="DNA-binding domain"/>
    <property type="match status" value="1"/>
</dbReference>
<dbReference type="CDD" id="cd00018">
    <property type="entry name" value="AP2"/>
    <property type="match status" value="1"/>
</dbReference>
<evidence type="ECO:0000256" key="2">
    <source>
        <dbReference type="ARBA" id="ARBA00022745"/>
    </source>
</evidence>
<accession>D8RYT7</accession>
<dbReference type="InterPro" id="IPR001471">
    <property type="entry name" value="AP2/ERF_dom"/>
</dbReference>
<dbReference type="GO" id="GO:0005634">
    <property type="term" value="C:nucleus"/>
    <property type="evidence" value="ECO:0007669"/>
    <property type="project" value="UniProtKB-SubCell"/>
</dbReference>
<dbReference type="KEGG" id="smo:SELMODRAFT_104980"/>
<keyword evidence="3" id="KW-0805">Transcription regulation</keyword>
<dbReference type="Pfam" id="PF00847">
    <property type="entry name" value="AP2"/>
    <property type="match status" value="1"/>
</dbReference>
<dbReference type="EMBL" id="GL377595">
    <property type="protein sequence ID" value="EFJ22629.1"/>
    <property type="molecule type" value="Genomic_DNA"/>
</dbReference>
<reference evidence="10 11" key="1">
    <citation type="journal article" date="2011" name="Science">
        <title>The Selaginella genome identifies genetic changes associated with the evolution of vascular plants.</title>
        <authorList>
            <person name="Banks J.A."/>
            <person name="Nishiyama T."/>
            <person name="Hasebe M."/>
            <person name="Bowman J.L."/>
            <person name="Gribskov M."/>
            <person name="dePamphilis C."/>
            <person name="Albert V.A."/>
            <person name="Aono N."/>
            <person name="Aoyama T."/>
            <person name="Ambrose B.A."/>
            <person name="Ashton N.W."/>
            <person name="Axtell M.J."/>
            <person name="Barker E."/>
            <person name="Barker M.S."/>
            <person name="Bennetzen J.L."/>
            <person name="Bonawitz N.D."/>
            <person name="Chapple C."/>
            <person name="Cheng C."/>
            <person name="Correa L.G."/>
            <person name="Dacre M."/>
            <person name="DeBarry J."/>
            <person name="Dreyer I."/>
            <person name="Elias M."/>
            <person name="Engstrom E.M."/>
            <person name="Estelle M."/>
            <person name="Feng L."/>
            <person name="Finet C."/>
            <person name="Floyd S.K."/>
            <person name="Frommer W.B."/>
            <person name="Fujita T."/>
            <person name="Gramzow L."/>
            <person name="Gutensohn M."/>
            <person name="Harholt J."/>
            <person name="Hattori M."/>
            <person name="Heyl A."/>
            <person name="Hirai T."/>
            <person name="Hiwatashi Y."/>
            <person name="Ishikawa M."/>
            <person name="Iwata M."/>
            <person name="Karol K.G."/>
            <person name="Koehler B."/>
            <person name="Kolukisaoglu U."/>
            <person name="Kubo M."/>
            <person name="Kurata T."/>
            <person name="Lalonde S."/>
            <person name="Li K."/>
            <person name="Li Y."/>
            <person name="Litt A."/>
            <person name="Lyons E."/>
            <person name="Manning G."/>
            <person name="Maruyama T."/>
            <person name="Michael T.P."/>
            <person name="Mikami K."/>
            <person name="Miyazaki S."/>
            <person name="Morinaga S."/>
            <person name="Murata T."/>
            <person name="Mueller-Roeber B."/>
            <person name="Nelson D.R."/>
            <person name="Obara M."/>
            <person name="Oguri Y."/>
            <person name="Olmstead R.G."/>
            <person name="Onodera N."/>
            <person name="Petersen B.L."/>
            <person name="Pils B."/>
            <person name="Prigge M."/>
            <person name="Rensing S.A."/>
            <person name="Riano-Pachon D.M."/>
            <person name="Roberts A.W."/>
            <person name="Sato Y."/>
            <person name="Scheller H.V."/>
            <person name="Schulz B."/>
            <person name="Schulz C."/>
            <person name="Shakirov E.V."/>
            <person name="Shibagaki N."/>
            <person name="Shinohara N."/>
            <person name="Shippen D.E."/>
            <person name="Soerensen I."/>
            <person name="Sotooka R."/>
            <person name="Sugimoto N."/>
            <person name="Sugita M."/>
            <person name="Sumikawa N."/>
            <person name="Tanurdzic M."/>
            <person name="Theissen G."/>
            <person name="Ulvskov P."/>
            <person name="Wakazuki S."/>
            <person name="Weng J.K."/>
            <person name="Willats W.W."/>
            <person name="Wipf D."/>
            <person name="Wolf P.G."/>
            <person name="Yang L."/>
            <person name="Zimmer A.D."/>
            <person name="Zhu Q."/>
            <person name="Mitros T."/>
            <person name="Hellsten U."/>
            <person name="Loque D."/>
            <person name="Otillar R."/>
            <person name="Salamov A."/>
            <person name="Schmutz J."/>
            <person name="Shapiro H."/>
            <person name="Lindquist E."/>
            <person name="Lucas S."/>
            <person name="Rokhsar D."/>
            <person name="Grigoriev I.V."/>
        </authorList>
    </citation>
    <scope>NUCLEOTIDE SEQUENCE [LARGE SCALE GENOMIC DNA]</scope>
</reference>
<evidence type="ECO:0000313" key="11">
    <source>
        <dbReference type="Proteomes" id="UP000001514"/>
    </source>
</evidence>
<keyword evidence="6" id="KW-0539">Nucleus</keyword>
<dbReference type="PRINTS" id="PR00367">
    <property type="entry name" value="ETHRSPELEMNT"/>
</dbReference>
<dbReference type="InterPro" id="IPR051758">
    <property type="entry name" value="ERF/AP2-like"/>
</dbReference>
<evidence type="ECO:0000256" key="6">
    <source>
        <dbReference type="ARBA" id="ARBA00023242"/>
    </source>
</evidence>
<feature type="region of interest" description="Disordered" evidence="8">
    <location>
        <begin position="242"/>
        <end position="326"/>
    </location>
</feature>
<dbReference type="GO" id="GO:0003700">
    <property type="term" value="F:DNA-binding transcription factor activity"/>
    <property type="evidence" value="ECO:0007669"/>
    <property type="project" value="InterPro"/>
</dbReference>
<dbReference type="SMART" id="SM00380">
    <property type="entry name" value="AP2"/>
    <property type="match status" value="1"/>
</dbReference>
<dbReference type="AlphaFoldDB" id="D8RYT7"/>
<keyword evidence="4" id="KW-0238">DNA-binding</keyword>
<sequence length="326" mass="35780">MVDRPRSDNAISALIDLAAASSSSIRDGDQQIPLAQSPAWLLGDRHHHQSTPNYPQILSLGGQIPLINVASFQQGSIDLTSSIVNPGHNRENQQQIILNSSTGSIEIPALDKNLVESTSNRSSPVVGTKLFRGVRQRHWGKWVAEIRLPRNRTRLWLGTFETAEEAAFAYDQAAYKLRGEYARLNFPHLIHHLRSRFSSSSSSSSSSSPSMPSMSIPISRDFSRSPSMLDAKIEALSNRVCFKQRRQQHQPREIEEMEHMGRAKSEPGPGGVSSAQNGSSSGKGVMDGDHWAEIDESLHKSTPIADLTWDVLGGDSSGSSRVPIQL</sequence>
<dbReference type="PANTHER" id="PTHR31657:SF87">
    <property type="entry name" value="ETHYLENE-RESPONSIVE TRANSCRIPTION FACTOR RAP2-13"/>
    <property type="match status" value="1"/>
</dbReference>
<evidence type="ECO:0000256" key="3">
    <source>
        <dbReference type="ARBA" id="ARBA00023015"/>
    </source>
</evidence>
<dbReference type="OrthoDB" id="777275at2759"/>
<proteinExistence type="inferred from homology"/>
<evidence type="ECO:0000259" key="9">
    <source>
        <dbReference type="PROSITE" id="PS51032"/>
    </source>
</evidence>
<evidence type="ECO:0000256" key="8">
    <source>
        <dbReference type="SAM" id="MobiDB-lite"/>
    </source>
</evidence>
<organism evidence="11">
    <name type="scientific">Selaginella moellendorffii</name>
    <name type="common">Spikemoss</name>
    <dbReference type="NCBI Taxonomy" id="88036"/>
    <lineage>
        <taxon>Eukaryota</taxon>
        <taxon>Viridiplantae</taxon>
        <taxon>Streptophyta</taxon>
        <taxon>Embryophyta</taxon>
        <taxon>Tracheophyta</taxon>
        <taxon>Lycopodiopsida</taxon>
        <taxon>Selaginellales</taxon>
        <taxon>Selaginellaceae</taxon>
        <taxon>Selaginella</taxon>
    </lineage>
</organism>
<dbReference type="FunCoup" id="D8RYT7">
    <property type="interactions" value="1373"/>
</dbReference>
<name>D8RYT7_SELML</name>
<dbReference type="eggNOG" id="ENOG502S50M">
    <property type="taxonomic scope" value="Eukaryota"/>
</dbReference>
<keyword evidence="11" id="KW-1185">Reference proteome</keyword>
<feature type="domain" description="AP2/ERF" evidence="9">
    <location>
        <begin position="130"/>
        <end position="187"/>
    </location>
</feature>
<comment type="similarity">
    <text evidence="7">Belongs to the AP2/ERF transcription factor family. ERF subfamily.</text>
</comment>
<keyword evidence="5" id="KW-0804">Transcription</keyword>
<keyword evidence="2" id="KW-0936">Ethylene signaling pathway</keyword>
<dbReference type="GO" id="GO:0000976">
    <property type="term" value="F:transcription cis-regulatory region binding"/>
    <property type="evidence" value="ECO:0007669"/>
    <property type="project" value="UniProtKB-ARBA"/>
</dbReference>
<feature type="compositionally biased region" description="Polar residues" evidence="8">
    <location>
        <begin position="273"/>
        <end position="282"/>
    </location>
</feature>
<dbReference type="InterPro" id="IPR016177">
    <property type="entry name" value="DNA-bd_dom_sf"/>
</dbReference>
<feature type="compositionally biased region" description="Polar residues" evidence="8">
    <location>
        <begin position="317"/>
        <end position="326"/>
    </location>
</feature>
<dbReference type="InParanoid" id="D8RYT7"/>
<evidence type="ECO:0000313" key="10">
    <source>
        <dbReference type="EMBL" id="EFJ22629.1"/>
    </source>
</evidence>
<evidence type="ECO:0000256" key="5">
    <source>
        <dbReference type="ARBA" id="ARBA00023163"/>
    </source>
</evidence>
<dbReference type="Proteomes" id="UP000001514">
    <property type="component" value="Unassembled WGS sequence"/>
</dbReference>
<gene>
    <name evidence="10" type="ORF">SELMODRAFT_104980</name>
</gene>
<feature type="compositionally biased region" description="Basic and acidic residues" evidence="8">
    <location>
        <begin position="286"/>
        <end position="299"/>
    </location>
</feature>
<evidence type="ECO:0000256" key="1">
    <source>
        <dbReference type="ARBA" id="ARBA00004123"/>
    </source>
</evidence>
<dbReference type="PANTHER" id="PTHR31657">
    <property type="entry name" value="ETHYLENE-RESPONSIVE TRANSCRIPTION FACTOR ERF061"/>
    <property type="match status" value="1"/>
</dbReference>
<dbReference type="HOGENOM" id="CLU_853640_0_0_1"/>
<dbReference type="STRING" id="88036.D8RYT7"/>
<protein>
    <recommendedName>
        <fullName evidence="9">AP2/ERF domain-containing protein</fullName>
    </recommendedName>
</protein>
<dbReference type="Gramene" id="EFJ22629">
    <property type="protein sequence ID" value="EFJ22629"/>
    <property type="gene ID" value="SELMODRAFT_104980"/>
</dbReference>
<comment type="subcellular location">
    <subcellularLocation>
        <location evidence="1">Nucleus</location>
    </subcellularLocation>
</comment>
<evidence type="ECO:0000256" key="4">
    <source>
        <dbReference type="ARBA" id="ARBA00023125"/>
    </source>
</evidence>